<accession>A0ABX0XR96</accession>
<gene>
    <name evidence="1" type="ORF">HC031_02110</name>
</gene>
<name>A0ABX0XR96_9ACTN</name>
<protein>
    <submittedName>
        <fullName evidence="1">Uncharacterized protein</fullName>
    </submittedName>
</protein>
<evidence type="ECO:0000313" key="2">
    <source>
        <dbReference type="Proteomes" id="UP000722989"/>
    </source>
</evidence>
<comment type="caution">
    <text evidence="1">The sequence shown here is derived from an EMBL/GenBank/DDBJ whole genome shotgun (WGS) entry which is preliminary data.</text>
</comment>
<sequence>MPLLVELGERTWTGQLERVEPWLATTVVSQGAFRRMLEDTAYEVGEPHIRKWLGDMLDAAREHERLIDELYVAFRLDPARRPALGGASAALLAKAREIGAHVEGLAGGLRGGAWRKLRELTLANLDSTTAFGIVEQLGLALGIPLVVDLVVPVVGRKSQHQLVLRECLLEMAPKAILYGA</sequence>
<keyword evidence="2" id="KW-1185">Reference proteome</keyword>
<reference evidence="1 2" key="1">
    <citation type="submission" date="2020-03" db="EMBL/GenBank/DDBJ databases">
        <title>WGS of the type strain of Planosporangium spp.</title>
        <authorList>
            <person name="Thawai C."/>
        </authorList>
    </citation>
    <scope>NUCLEOTIDE SEQUENCE [LARGE SCALE GENOMIC DNA]</scope>
    <source>
        <strain evidence="1 2">TBRC 5610</strain>
    </source>
</reference>
<organism evidence="1 2">
    <name type="scientific">Planosporangium thailandense</name>
    <dbReference type="NCBI Taxonomy" id="765197"/>
    <lineage>
        <taxon>Bacteria</taxon>
        <taxon>Bacillati</taxon>
        <taxon>Actinomycetota</taxon>
        <taxon>Actinomycetes</taxon>
        <taxon>Micromonosporales</taxon>
        <taxon>Micromonosporaceae</taxon>
        <taxon>Planosporangium</taxon>
    </lineage>
</organism>
<dbReference type="RefSeq" id="WP_167923386.1">
    <property type="nucleotide sequence ID" value="NZ_JAATVY010000001.1"/>
</dbReference>
<proteinExistence type="predicted"/>
<dbReference type="EMBL" id="JAATVY010000001">
    <property type="protein sequence ID" value="NJC68522.1"/>
    <property type="molecule type" value="Genomic_DNA"/>
</dbReference>
<dbReference type="Proteomes" id="UP000722989">
    <property type="component" value="Unassembled WGS sequence"/>
</dbReference>
<evidence type="ECO:0000313" key="1">
    <source>
        <dbReference type="EMBL" id="NJC68522.1"/>
    </source>
</evidence>